<feature type="transmembrane region" description="Helical" evidence="1">
    <location>
        <begin position="60"/>
        <end position="77"/>
    </location>
</feature>
<dbReference type="Proteomes" id="UP000054549">
    <property type="component" value="Unassembled WGS sequence"/>
</dbReference>
<dbReference type="EMBL" id="KN818306">
    <property type="protein sequence ID" value="KIL59999.1"/>
    <property type="molecule type" value="Genomic_DNA"/>
</dbReference>
<dbReference type="HOGENOM" id="CLU_2157740_0_0_1"/>
<dbReference type="AlphaFoldDB" id="A0A0C2T0S2"/>
<accession>A0A0C2T0S2</accession>
<dbReference type="InParanoid" id="A0A0C2T0S2"/>
<sequence length="111" mass="12678">MFSIEQLSLFSSSRTRVNFHLAIPFSPRYIYYFTDNIHILLESLHHCPVLSPFPSSLVCVYGRVLLFLMAAVVTSALHSLQRWFACFTNVILVCATSFALTMLLNLNQTFL</sequence>
<evidence type="ECO:0000256" key="1">
    <source>
        <dbReference type="SAM" id="Phobius"/>
    </source>
</evidence>
<organism evidence="2 3">
    <name type="scientific">Amanita muscaria (strain Koide BX008)</name>
    <dbReference type="NCBI Taxonomy" id="946122"/>
    <lineage>
        <taxon>Eukaryota</taxon>
        <taxon>Fungi</taxon>
        <taxon>Dikarya</taxon>
        <taxon>Basidiomycota</taxon>
        <taxon>Agaricomycotina</taxon>
        <taxon>Agaricomycetes</taxon>
        <taxon>Agaricomycetidae</taxon>
        <taxon>Agaricales</taxon>
        <taxon>Pluteineae</taxon>
        <taxon>Amanitaceae</taxon>
        <taxon>Amanita</taxon>
    </lineage>
</organism>
<evidence type="ECO:0000313" key="2">
    <source>
        <dbReference type="EMBL" id="KIL59999.1"/>
    </source>
</evidence>
<keyword evidence="1" id="KW-1133">Transmembrane helix</keyword>
<proteinExistence type="predicted"/>
<keyword evidence="1" id="KW-0472">Membrane</keyword>
<keyword evidence="3" id="KW-1185">Reference proteome</keyword>
<feature type="transmembrane region" description="Helical" evidence="1">
    <location>
        <begin position="84"/>
        <end position="104"/>
    </location>
</feature>
<reference evidence="2 3" key="1">
    <citation type="submission" date="2014-04" db="EMBL/GenBank/DDBJ databases">
        <title>Evolutionary Origins and Diversification of the Mycorrhizal Mutualists.</title>
        <authorList>
            <consortium name="DOE Joint Genome Institute"/>
            <consortium name="Mycorrhizal Genomics Consortium"/>
            <person name="Kohler A."/>
            <person name="Kuo A."/>
            <person name="Nagy L.G."/>
            <person name="Floudas D."/>
            <person name="Copeland A."/>
            <person name="Barry K.W."/>
            <person name="Cichocki N."/>
            <person name="Veneault-Fourrey C."/>
            <person name="LaButti K."/>
            <person name="Lindquist E.A."/>
            <person name="Lipzen A."/>
            <person name="Lundell T."/>
            <person name="Morin E."/>
            <person name="Murat C."/>
            <person name="Riley R."/>
            <person name="Ohm R."/>
            <person name="Sun H."/>
            <person name="Tunlid A."/>
            <person name="Henrissat B."/>
            <person name="Grigoriev I.V."/>
            <person name="Hibbett D.S."/>
            <person name="Martin F."/>
        </authorList>
    </citation>
    <scope>NUCLEOTIDE SEQUENCE [LARGE SCALE GENOMIC DNA]</scope>
    <source>
        <strain evidence="2 3">Koide BX008</strain>
    </source>
</reference>
<protein>
    <submittedName>
        <fullName evidence="2">Uncharacterized protein</fullName>
    </submittedName>
</protein>
<keyword evidence="1" id="KW-0812">Transmembrane</keyword>
<gene>
    <name evidence="2" type="ORF">M378DRAFT_960150</name>
</gene>
<evidence type="ECO:0000313" key="3">
    <source>
        <dbReference type="Proteomes" id="UP000054549"/>
    </source>
</evidence>
<name>A0A0C2T0S2_AMAMK</name>